<dbReference type="InterPro" id="IPR016624">
    <property type="entry name" value="UCP014753"/>
</dbReference>
<feature type="domain" description="DUF2264" evidence="1">
    <location>
        <begin position="37"/>
        <end position="395"/>
    </location>
</feature>
<evidence type="ECO:0000259" key="1">
    <source>
        <dbReference type="Pfam" id="PF10022"/>
    </source>
</evidence>
<dbReference type="PIRSF" id="PIRSF014753">
    <property type="entry name" value="UCP014753"/>
    <property type="match status" value="1"/>
</dbReference>
<dbReference type="PANTHER" id="PTHR35339">
    <property type="entry name" value="LINALOOL DEHYDRATASE_ISOMERASE DOMAIN-CONTAINING PROTEIN"/>
    <property type="match status" value="1"/>
</dbReference>
<gene>
    <name evidence="2" type="ORF">HQ865_08515</name>
</gene>
<keyword evidence="3" id="KW-1185">Reference proteome</keyword>
<organism evidence="2 3">
    <name type="scientific">Mucilaginibacter mali</name>
    <dbReference type="NCBI Taxonomy" id="2740462"/>
    <lineage>
        <taxon>Bacteria</taxon>
        <taxon>Pseudomonadati</taxon>
        <taxon>Bacteroidota</taxon>
        <taxon>Sphingobacteriia</taxon>
        <taxon>Sphingobacteriales</taxon>
        <taxon>Sphingobacteriaceae</taxon>
        <taxon>Mucilaginibacter</taxon>
    </lineage>
</organism>
<dbReference type="Pfam" id="PF10022">
    <property type="entry name" value="DUF2264"/>
    <property type="match status" value="1"/>
</dbReference>
<dbReference type="EMBL" id="CP054139">
    <property type="protein sequence ID" value="QKJ29797.1"/>
    <property type="molecule type" value="Genomic_DNA"/>
</dbReference>
<evidence type="ECO:0000313" key="3">
    <source>
        <dbReference type="Proteomes" id="UP000505355"/>
    </source>
</evidence>
<proteinExistence type="predicted"/>
<dbReference type="PANTHER" id="PTHR35339:SF3">
    <property type="entry name" value="DUF2264 DOMAIN-CONTAINING PROTEIN"/>
    <property type="match status" value="1"/>
</dbReference>
<dbReference type="Proteomes" id="UP000505355">
    <property type="component" value="Chromosome"/>
</dbReference>
<dbReference type="InterPro" id="IPR049349">
    <property type="entry name" value="DUF2264_N"/>
</dbReference>
<evidence type="ECO:0000313" key="2">
    <source>
        <dbReference type="EMBL" id="QKJ29797.1"/>
    </source>
</evidence>
<dbReference type="AlphaFoldDB" id="A0A7D4TWS5"/>
<protein>
    <submittedName>
        <fullName evidence="2">DUF2264 domain-containing protein</fullName>
    </submittedName>
</protein>
<reference evidence="2 3" key="1">
    <citation type="submission" date="2020-05" db="EMBL/GenBank/DDBJ databases">
        <title>Mucilaginibacter mali sp. nov.</title>
        <authorList>
            <person name="Kim H.S."/>
            <person name="Lee K.C."/>
            <person name="Suh M.K."/>
            <person name="Kim J.-S."/>
            <person name="Han K.-I."/>
            <person name="Eom M.K."/>
            <person name="Shin Y.K."/>
            <person name="Lee J.-S."/>
        </authorList>
    </citation>
    <scope>NUCLEOTIDE SEQUENCE [LARGE SCALE GENOMIC DNA]</scope>
    <source>
        <strain evidence="2 3">G2-14</strain>
    </source>
</reference>
<dbReference type="RefSeq" id="WP_173414489.1">
    <property type="nucleotide sequence ID" value="NZ_CP054139.1"/>
</dbReference>
<dbReference type="KEGG" id="mmab:HQ865_08515"/>
<name>A0A7D4TWS5_9SPHI</name>
<sequence>MKIRASLLFTIAATVFFNAQPHAQNPDRSNTTGQAERAYLVGALTRIADPLLDALSKNQLKKLMPVEAKNPKNNAYSTHLEGFGRLIAGMAPWLELGPDNTPEGKLREKYIKLVLAGIHNATDPSSPDFMNFNHGGGQPVVDVAFFSQGLLRAPHQLWDRLDAATKANVIAALKSSRVITPNYSNWLLFSATTEAALLKFDKYGDRMRMDYAIKEHLNNWYKGDGAYSDGPTFHWDYYNSFVIQPLLVQTLKTINEADSSQKAPYRTALSHIKRYAAVQERMISPEGTYPVIGRSLAYRFGAFQALAMVALMRELPEHVKPQQVRSALYTMIKRQVEAPQTFDANGWLQIGIFGHQPNIGESYISTGSLYLCSEGFLMLGLPATDEFWQGPDEDWTAKKVWKGIDVPIDHALDER</sequence>
<accession>A0A7D4TWS5</accession>